<feature type="transmembrane region" description="Helical" evidence="10">
    <location>
        <begin position="281"/>
        <end position="300"/>
    </location>
</feature>
<feature type="transmembrane region" description="Helical" evidence="10">
    <location>
        <begin position="194"/>
        <end position="211"/>
    </location>
</feature>
<dbReference type="PANTHER" id="PTHR10489:SF671">
    <property type="entry name" value="C-X-C CHEMOKINE RECEPTOR TYPE 3"/>
    <property type="match status" value="1"/>
</dbReference>
<dbReference type="GO" id="GO:0006955">
    <property type="term" value="P:immune response"/>
    <property type="evidence" value="ECO:0007669"/>
    <property type="project" value="TreeGrafter"/>
</dbReference>
<feature type="domain" description="G-protein coupled receptors family 1 profile" evidence="11">
    <location>
        <begin position="96"/>
        <end position="342"/>
    </location>
</feature>
<accession>A0A3Q3GA98</accession>
<keyword evidence="13" id="KW-1185">Reference proteome</keyword>
<evidence type="ECO:0000256" key="6">
    <source>
        <dbReference type="ARBA" id="ARBA00023170"/>
    </source>
</evidence>
<feature type="transmembrane region" description="Helical" evidence="10">
    <location>
        <begin position="153"/>
        <end position="174"/>
    </location>
</feature>
<dbReference type="GO" id="GO:0016493">
    <property type="term" value="F:C-C chemokine receptor activity"/>
    <property type="evidence" value="ECO:0007669"/>
    <property type="project" value="TreeGrafter"/>
</dbReference>
<proteinExistence type="inferred from homology"/>
<dbReference type="InterPro" id="IPR000276">
    <property type="entry name" value="GPCR_Rhodpsn"/>
</dbReference>
<dbReference type="GO" id="GO:0060326">
    <property type="term" value="P:cell chemotaxis"/>
    <property type="evidence" value="ECO:0007669"/>
    <property type="project" value="TreeGrafter"/>
</dbReference>
<evidence type="ECO:0000256" key="3">
    <source>
        <dbReference type="ARBA" id="ARBA00022989"/>
    </source>
</evidence>
<evidence type="ECO:0000313" key="13">
    <source>
        <dbReference type="Proteomes" id="UP000261660"/>
    </source>
</evidence>
<evidence type="ECO:0000256" key="9">
    <source>
        <dbReference type="SAM" id="MobiDB-lite"/>
    </source>
</evidence>
<evidence type="ECO:0000256" key="2">
    <source>
        <dbReference type="ARBA" id="ARBA00022692"/>
    </source>
</evidence>
<dbReference type="AlphaFoldDB" id="A0A3Q3GA98"/>
<evidence type="ECO:0000256" key="8">
    <source>
        <dbReference type="RuleBase" id="RU000688"/>
    </source>
</evidence>
<keyword evidence="6 8" id="KW-0675">Receptor</keyword>
<dbReference type="GeneTree" id="ENSGT01050000244848"/>
<dbReference type="PRINTS" id="PR01157">
    <property type="entry name" value="P2YPURNOCPTR"/>
</dbReference>
<keyword evidence="3 10" id="KW-1133">Transmembrane helix</keyword>
<evidence type="ECO:0000256" key="10">
    <source>
        <dbReference type="SAM" id="Phobius"/>
    </source>
</evidence>
<dbReference type="PRINTS" id="PR00237">
    <property type="entry name" value="GPCRRHODOPSN"/>
</dbReference>
<protein>
    <submittedName>
        <fullName evidence="12">C-X-C motif chemokine receptor 3</fullName>
    </submittedName>
</protein>
<dbReference type="SUPFAM" id="SSF81321">
    <property type="entry name" value="Family A G protein-coupled receptor-like"/>
    <property type="match status" value="1"/>
</dbReference>
<dbReference type="InterPro" id="IPR017452">
    <property type="entry name" value="GPCR_Rhodpsn_7TM"/>
</dbReference>
<evidence type="ECO:0000256" key="1">
    <source>
        <dbReference type="ARBA" id="ARBA00004370"/>
    </source>
</evidence>
<comment type="subcellular location">
    <subcellularLocation>
        <location evidence="1">Membrane</location>
    </subcellularLocation>
</comment>
<dbReference type="Gene3D" id="1.20.1070.10">
    <property type="entry name" value="Rhodopsin 7-helix transmembrane proteins"/>
    <property type="match status" value="1"/>
</dbReference>
<dbReference type="InterPro" id="IPR050119">
    <property type="entry name" value="CCR1-9-like"/>
</dbReference>
<feature type="transmembrane region" description="Helical" evidence="10">
    <location>
        <begin position="84"/>
        <end position="106"/>
    </location>
</feature>
<dbReference type="PROSITE" id="PS00237">
    <property type="entry name" value="G_PROTEIN_RECEP_F1_1"/>
    <property type="match status" value="1"/>
</dbReference>
<dbReference type="PROSITE" id="PS50262">
    <property type="entry name" value="G_PROTEIN_RECEP_F1_2"/>
    <property type="match status" value="1"/>
</dbReference>
<evidence type="ECO:0000256" key="7">
    <source>
        <dbReference type="ARBA" id="ARBA00023224"/>
    </source>
</evidence>
<dbReference type="GO" id="GO:0007204">
    <property type="term" value="P:positive regulation of cytosolic calcium ion concentration"/>
    <property type="evidence" value="ECO:0007669"/>
    <property type="project" value="TreeGrafter"/>
</dbReference>
<dbReference type="InParanoid" id="A0A3Q3GA98"/>
<dbReference type="Ensembl" id="ENSLBET00000029845.1">
    <property type="protein sequence ID" value="ENSLBEP00000028504.1"/>
    <property type="gene ID" value="ENSLBEG00000021591.1"/>
</dbReference>
<reference evidence="12" key="2">
    <citation type="submission" date="2025-09" db="UniProtKB">
        <authorList>
            <consortium name="Ensembl"/>
        </authorList>
    </citation>
    <scope>IDENTIFICATION</scope>
</reference>
<reference evidence="12" key="1">
    <citation type="submission" date="2025-08" db="UniProtKB">
        <authorList>
            <consortium name="Ensembl"/>
        </authorList>
    </citation>
    <scope>IDENTIFICATION</scope>
</reference>
<feature type="transmembrane region" description="Helical" evidence="10">
    <location>
        <begin position="126"/>
        <end position="147"/>
    </location>
</feature>
<evidence type="ECO:0000313" key="12">
    <source>
        <dbReference type="Ensembl" id="ENSLBEP00000028504.1"/>
    </source>
</evidence>
<organism evidence="12 13">
    <name type="scientific">Labrus bergylta</name>
    <name type="common">ballan wrasse</name>
    <dbReference type="NCBI Taxonomy" id="56723"/>
    <lineage>
        <taxon>Eukaryota</taxon>
        <taxon>Metazoa</taxon>
        <taxon>Chordata</taxon>
        <taxon>Craniata</taxon>
        <taxon>Vertebrata</taxon>
        <taxon>Euteleostomi</taxon>
        <taxon>Actinopterygii</taxon>
        <taxon>Neopterygii</taxon>
        <taxon>Teleostei</taxon>
        <taxon>Neoteleostei</taxon>
        <taxon>Acanthomorphata</taxon>
        <taxon>Eupercaria</taxon>
        <taxon>Labriformes</taxon>
        <taxon>Labridae</taxon>
        <taxon>Labrus</taxon>
    </lineage>
</organism>
<evidence type="ECO:0000256" key="4">
    <source>
        <dbReference type="ARBA" id="ARBA00023040"/>
    </source>
</evidence>
<evidence type="ECO:0000256" key="5">
    <source>
        <dbReference type="ARBA" id="ARBA00023136"/>
    </source>
</evidence>
<dbReference type="GO" id="GO:0019957">
    <property type="term" value="F:C-C chemokine binding"/>
    <property type="evidence" value="ECO:0007669"/>
    <property type="project" value="TreeGrafter"/>
</dbReference>
<dbReference type="Pfam" id="PF00001">
    <property type="entry name" value="7tm_1"/>
    <property type="match status" value="1"/>
</dbReference>
<keyword evidence="5 10" id="KW-0472">Membrane</keyword>
<name>A0A3Q3GA98_9LABR</name>
<feature type="transmembrane region" description="Helical" evidence="10">
    <location>
        <begin position="244"/>
        <end position="269"/>
    </location>
</feature>
<dbReference type="Proteomes" id="UP000261660">
    <property type="component" value="Unplaced"/>
</dbReference>
<dbReference type="STRING" id="56723.ENSLBEP00000028504"/>
<feature type="compositionally biased region" description="Polar residues" evidence="9">
    <location>
        <begin position="391"/>
        <end position="403"/>
    </location>
</feature>
<dbReference type="OrthoDB" id="9818824at2759"/>
<sequence>MSGDVRGGWTVDGSKQSSEEAIKVHRHQFTSHRDLCPVDLQLLSFTMDMDVEFGGLFLHNSTYDYGDYEKKVEPVGGTAVFVSVLYSLALVVGLFGNGVLLGVLVLKRRSWSLSDTFILHQSVADVLLLLTLPLLATQAAQFGWYFRIFLCKFSGAVFNTNFYCGILLLVCISLDRYLSIVHGIQLYSQKRDRFVHISCLLVWLISLILPIPDWTFLVVTRDYEDQTLCVHFYSRTDWQLVSRLLHLTLGFLLPTAAIIICCSFILLQFQRSSKVLKTQRAFTRVILPLVGVFFLCWTPYNITLTVDTIRGSTGNTEGSLQTALMVTKALGCVHACLRPVLYLGLCGNFRKRALTMLRCDTVQHDGPLWELCVGDEAPSDQSPDEVEEQKQMSVDQQVQSTHC</sequence>
<keyword evidence="2 8" id="KW-0812">Transmembrane</keyword>
<comment type="similarity">
    <text evidence="8">Belongs to the G-protein coupled receptor 1 family.</text>
</comment>
<keyword evidence="4 8" id="KW-0297">G-protein coupled receptor</keyword>
<dbReference type="GO" id="GO:0019722">
    <property type="term" value="P:calcium-mediated signaling"/>
    <property type="evidence" value="ECO:0007669"/>
    <property type="project" value="TreeGrafter"/>
</dbReference>
<evidence type="ECO:0000259" key="11">
    <source>
        <dbReference type="PROSITE" id="PS50262"/>
    </source>
</evidence>
<feature type="region of interest" description="Disordered" evidence="9">
    <location>
        <begin position="377"/>
        <end position="403"/>
    </location>
</feature>
<dbReference type="GO" id="GO:0009897">
    <property type="term" value="C:external side of plasma membrane"/>
    <property type="evidence" value="ECO:0007669"/>
    <property type="project" value="TreeGrafter"/>
</dbReference>
<gene>
    <name evidence="12" type="primary">CXCR3</name>
</gene>
<dbReference type="PANTHER" id="PTHR10489">
    <property type="entry name" value="CELL ADHESION MOLECULE"/>
    <property type="match status" value="1"/>
</dbReference>
<keyword evidence="7 8" id="KW-0807">Transducer</keyword>